<protein>
    <submittedName>
        <fullName evidence="1">Uncharacterized protein</fullName>
    </submittedName>
</protein>
<gene>
    <name evidence="1" type="ORF">Glove_368g48</name>
</gene>
<organism evidence="1 2">
    <name type="scientific">Diversispora epigaea</name>
    <dbReference type="NCBI Taxonomy" id="1348612"/>
    <lineage>
        <taxon>Eukaryota</taxon>
        <taxon>Fungi</taxon>
        <taxon>Fungi incertae sedis</taxon>
        <taxon>Mucoromycota</taxon>
        <taxon>Glomeromycotina</taxon>
        <taxon>Glomeromycetes</taxon>
        <taxon>Diversisporales</taxon>
        <taxon>Diversisporaceae</taxon>
        <taxon>Diversispora</taxon>
    </lineage>
</organism>
<evidence type="ECO:0000313" key="1">
    <source>
        <dbReference type="EMBL" id="RHZ58799.1"/>
    </source>
</evidence>
<sequence>MFHAYRYFAKTRSHEWRENNFILWLEANGENLFARSRSLQERKMKWHNQFLNSLEAVISLCKSFLEDSAHIITTDDRSNVKSTINKATSLIKNLNKVPDDVSQWWIQRELGTLKNVKN</sequence>
<name>A0A397H809_9GLOM</name>
<comment type="caution">
    <text evidence="1">The sequence shown here is derived from an EMBL/GenBank/DDBJ whole genome shotgun (WGS) entry which is preliminary data.</text>
</comment>
<keyword evidence="2" id="KW-1185">Reference proteome</keyword>
<evidence type="ECO:0000313" key="2">
    <source>
        <dbReference type="Proteomes" id="UP000266861"/>
    </source>
</evidence>
<proteinExistence type="predicted"/>
<dbReference type="OrthoDB" id="10459602at2759"/>
<dbReference type="EMBL" id="PQFF01000334">
    <property type="protein sequence ID" value="RHZ58799.1"/>
    <property type="molecule type" value="Genomic_DNA"/>
</dbReference>
<reference evidence="1 2" key="1">
    <citation type="submission" date="2018-08" db="EMBL/GenBank/DDBJ databases">
        <title>Genome and evolution of the arbuscular mycorrhizal fungus Diversispora epigaea (formerly Glomus versiforme) and its bacterial endosymbionts.</title>
        <authorList>
            <person name="Sun X."/>
            <person name="Fei Z."/>
            <person name="Harrison M."/>
        </authorList>
    </citation>
    <scope>NUCLEOTIDE SEQUENCE [LARGE SCALE GENOMIC DNA]</scope>
    <source>
        <strain evidence="1 2">IT104</strain>
    </source>
</reference>
<accession>A0A397H809</accession>
<dbReference type="AlphaFoldDB" id="A0A397H809"/>
<dbReference type="Proteomes" id="UP000266861">
    <property type="component" value="Unassembled WGS sequence"/>
</dbReference>